<proteinExistence type="predicted"/>
<evidence type="ECO:0000313" key="2">
    <source>
        <dbReference type="EMBL" id="KAF6405176.1"/>
    </source>
</evidence>
<organism evidence="2 3">
    <name type="scientific">Rousettus aegyptiacus</name>
    <name type="common">Egyptian fruit bat</name>
    <name type="synonym">Pteropus aegyptiacus</name>
    <dbReference type="NCBI Taxonomy" id="9407"/>
    <lineage>
        <taxon>Eukaryota</taxon>
        <taxon>Metazoa</taxon>
        <taxon>Chordata</taxon>
        <taxon>Craniata</taxon>
        <taxon>Vertebrata</taxon>
        <taxon>Euteleostomi</taxon>
        <taxon>Mammalia</taxon>
        <taxon>Eutheria</taxon>
        <taxon>Laurasiatheria</taxon>
        <taxon>Chiroptera</taxon>
        <taxon>Yinpterochiroptera</taxon>
        <taxon>Pteropodoidea</taxon>
        <taxon>Pteropodidae</taxon>
        <taxon>Rousettinae</taxon>
        <taxon>Rousettus</taxon>
    </lineage>
</organism>
<accession>A0A7J8C2U6</accession>
<keyword evidence="3" id="KW-1185">Reference proteome</keyword>
<gene>
    <name evidence="2" type="ORF">HJG63_009485</name>
</gene>
<dbReference type="AlphaFoldDB" id="A0A7J8C2U6"/>
<comment type="caution">
    <text evidence="2">The sequence shown here is derived from an EMBL/GenBank/DDBJ whole genome shotgun (WGS) entry which is preliminary data.</text>
</comment>
<protein>
    <submittedName>
        <fullName evidence="2">Uncharacterized protein</fullName>
    </submittedName>
</protein>
<sequence>MLGTHVLPTEGPPMSTSADSDHQPGALRVARINEKIQSLRQELCKELPYTLNTETSNPRSHVIPGMTF</sequence>
<evidence type="ECO:0000313" key="3">
    <source>
        <dbReference type="Proteomes" id="UP000593571"/>
    </source>
</evidence>
<feature type="region of interest" description="Disordered" evidence="1">
    <location>
        <begin position="1"/>
        <end position="25"/>
    </location>
</feature>
<name>A0A7J8C2U6_ROUAE</name>
<dbReference type="Proteomes" id="UP000593571">
    <property type="component" value="Unassembled WGS sequence"/>
</dbReference>
<reference evidence="2 3" key="1">
    <citation type="journal article" date="2020" name="Nature">
        <title>Six reference-quality genomes reveal evolution of bat adaptations.</title>
        <authorList>
            <person name="Jebb D."/>
            <person name="Huang Z."/>
            <person name="Pippel M."/>
            <person name="Hughes G.M."/>
            <person name="Lavrichenko K."/>
            <person name="Devanna P."/>
            <person name="Winkler S."/>
            <person name="Jermiin L.S."/>
            <person name="Skirmuntt E.C."/>
            <person name="Katzourakis A."/>
            <person name="Burkitt-Gray L."/>
            <person name="Ray D.A."/>
            <person name="Sullivan K.A.M."/>
            <person name="Roscito J.G."/>
            <person name="Kirilenko B.M."/>
            <person name="Davalos L.M."/>
            <person name="Corthals A.P."/>
            <person name="Power M.L."/>
            <person name="Jones G."/>
            <person name="Ransome R.D."/>
            <person name="Dechmann D.K.N."/>
            <person name="Locatelli A.G."/>
            <person name="Puechmaille S.J."/>
            <person name="Fedrigo O."/>
            <person name="Jarvis E.D."/>
            <person name="Hiller M."/>
            <person name="Vernes S.C."/>
            <person name="Myers E.W."/>
            <person name="Teeling E.C."/>
        </authorList>
    </citation>
    <scope>NUCLEOTIDE SEQUENCE [LARGE SCALE GENOMIC DNA]</scope>
    <source>
        <strain evidence="2">MRouAeg1</strain>
        <tissue evidence="2">Muscle</tissue>
    </source>
</reference>
<evidence type="ECO:0000256" key="1">
    <source>
        <dbReference type="SAM" id="MobiDB-lite"/>
    </source>
</evidence>
<dbReference type="EMBL" id="JACASE010000015">
    <property type="protein sequence ID" value="KAF6405176.1"/>
    <property type="molecule type" value="Genomic_DNA"/>
</dbReference>